<dbReference type="InterPro" id="IPR021927">
    <property type="entry name" value="DUF3540"/>
</dbReference>
<accession>A0AAD0UCW3</accession>
<organism evidence="1 2">
    <name type="scientific">Herbaspirillum rubrisubalbicans</name>
    <dbReference type="NCBI Taxonomy" id="80842"/>
    <lineage>
        <taxon>Bacteria</taxon>
        <taxon>Pseudomonadati</taxon>
        <taxon>Pseudomonadota</taxon>
        <taxon>Betaproteobacteria</taxon>
        <taxon>Burkholderiales</taxon>
        <taxon>Oxalobacteraceae</taxon>
        <taxon>Herbaspirillum</taxon>
    </lineage>
</organism>
<gene>
    <name evidence="1" type="ORF">RC54_12445</name>
</gene>
<reference evidence="1 2" key="1">
    <citation type="submission" date="2017-11" db="EMBL/GenBank/DDBJ databases">
        <title>Complete genome sequence of Herbaspirillum rubrisubalbicans DSM 11543.</title>
        <authorList>
            <person name="Chen M."/>
            <person name="An Q."/>
        </authorList>
    </citation>
    <scope>NUCLEOTIDE SEQUENCE [LARGE SCALE GENOMIC DNA]</scope>
    <source>
        <strain evidence="1 2">DSM 11543</strain>
    </source>
</reference>
<sequence length="184" mass="19781">MHAIESTQATPAPLGPNWSEAQVVLELNDGNYLLDDGRVAQQALSCLLKPCVGDKALITVCQHGDIYILHLLQRQRGTSACLNLPGVQQLTITQPQIGIVATGDLGLAALGDVEVTASSGVLRLNARNLFTTVSESLVENVQHYIGRVGQYLLDVTDLFRVHGQQTSITAEQDVKIDAERISLG</sequence>
<name>A0AAD0UCW3_9BURK</name>
<evidence type="ECO:0000313" key="1">
    <source>
        <dbReference type="EMBL" id="AYR24579.1"/>
    </source>
</evidence>
<dbReference type="EMBL" id="CP024996">
    <property type="protein sequence ID" value="AYR24579.1"/>
    <property type="molecule type" value="Genomic_DNA"/>
</dbReference>
<evidence type="ECO:0000313" key="2">
    <source>
        <dbReference type="Proteomes" id="UP000269199"/>
    </source>
</evidence>
<proteinExistence type="predicted"/>
<dbReference type="Proteomes" id="UP000269199">
    <property type="component" value="Chromosome"/>
</dbReference>
<protein>
    <submittedName>
        <fullName evidence="1">DUF3540 domain-containing protein</fullName>
    </submittedName>
</protein>
<dbReference type="AlphaFoldDB" id="A0AAD0UCW3"/>
<dbReference type="Pfam" id="PF12059">
    <property type="entry name" value="DUF3540"/>
    <property type="match status" value="2"/>
</dbReference>